<keyword evidence="2" id="KW-1003">Cell membrane</keyword>
<reference evidence="10 11" key="1">
    <citation type="submission" date="2018-11" db="EMBL/GenBank/DDBJ databases">
        <title>Sequencing the genomes of 1000 actinobacteria strains.</title>
        <authorList>
            <person name="Klenk H.-P."/>
        </authorList>
    </citation>
    <scope>NUCLEOTIDE SEQUENCE [LARGE SCALE GENOMIC DNA]</scope>
    <source>
        <strain evidence="10 11">DSM 43634</strain>
    </source>
</reference>
<dbReference type="OrthoDB" id="5243958at2"/>
<keyword evidence="6 7" id="KW-0472">Membrane</keyword>
<keyword evidence="3 7" id="KW-0812">Transmembrane</keyword>
<gene>
    <name evidence="10" type="ORF">EDD30_1808</name>
</gene>
<dbReference type="InterPro" id="IPR036938">
    <property type="entry name" value="PAP2/HPO_sf"/>
</dbReference>
<evidence type="ECO:0000256" key="3">
    <source>
        <dbReference type="ARBA" id="ARBA00022692"/>
    </source>
</evidence>
<organism evidence="10 11">
    <name type="scientific">Couchioplanes caeruleus</name>
    <dbReference type="NCBI Taxonomy" id="56438"/>
    <lineage>
        <taxon>Bacteria</taxon>
        <taxon>Bacillati</taxon>
        <taxon>Actinomycetota</taxon>
        <taxon>Actinomycetes</taxon>
        <taxon>Micromonosporales</taxon>
        <taxon>Micromonosporaceae</taxon>
        <taxon>Couchioplanes</taxon>
    </lineage>
</organism>
<keyword evidence="4" id="KW-0378">Hydrolase</keyword>
<dbReference type="SUPFAM" id="SSF48317">
    <property type="entry name" value="Acid phosphatase/Vanadium-dependent haloperoxidase"/>
    <property type="match status" value="1"/>
</dbReference>
<evidence type="ECO:0000256" key="2">
    <source>
        <dbReference type="ARBA" id="ARBA00022475"/>
    </source>
</evidence>
<protein>
    <submittedName>
        <fullName evidence="10">Undecaprenyl-diphosphatase</fullName>
    </submittedName>
</protein>
<dbReference type="GO" id="GO:0005886">
    <property type="term" value="C:plasma membrane"/>
    <property type="evidence" value="ECO:0007669"/>
    <property type="project" value="UniProtKB-SubCell"/>
</dbReference>
<evidence type="ECO:0000259" key="9">
    <source>
        <dbReference type="SMART" id="SM00014"/>
    </source>
</evidence>
<feature type="transmembrane region" description="Helical" evidence="7">
    <location>
        <begin position="196"/>
        <end position="215"/>
    </location>
</feature>
<evidence type="ECO:0000256" key="5">
    <source>
        <dbReference type="ARBA" id="ARBA00022989"/>
    </source>
</evidence>
<name>A0A3N1GFX8_9ACTN</name>
<dbReference type="EMBL" id="RJKL01000001">
    <property type="protein sequence ID" value="ROP29026.1"/>
    <property type="molecule type" value="Genomic_DNA"/>
</dbReference>
<dbReference type="SMART" id="SM00014">
    <property type="entry name" value="acidPPc"/>
    <property type="match status" value="1"/>
</dbReference>
<keyword evidence="5 7" id="KW-1133">Transmembrane helix</keyword>
<dbReference type="Proteomes" id="UP000271683">
    <property type="component" value="Unassembled WGS sequence"/>
</dbReference>
<dbReference type="Gene3D" id="1.20.144.10">
    <property type="entry name" value="Phosphatidic acid phosphatase type 2/haloperoxidase"/>
    <property type="match status" value="1"/>
</dbReference>
<dbReference type="GO" id="GO:0016787">
    <property type="term" value="F:hydrolase activity"/>
    <property type="evidence" value="ECO:0007669"/>
    <property type="project" value="UniProtKB-KW"/>
</dbReference>
<accession>A0A3N1GFX8</accession>
<dbReference type="InterPro" id="IPR000326">
    <property type="entry name" value="PAP2/HPO"/>
</dbReference>
<evidence type="ECO:0000313" key="10">
    <source>
        <dbReference type="EMBL" id="ROP29026.1"/>
    </source>
</evidence>
<comment type="caution">
    <text evidence="10">The sequence shown here is derived from an EMBL/GenBank/DDBJ whole genome shotgun (WGS) entry which is preliminary data.</text>
</comment>
<feature type="transmembrane region" description="Helical" evidence="7">
    <location>
        <begin position="155"/>
        <end position="184"/>
    </location>
</feature>
<feature type="transmembrane region" description="Helical" evidence="7">
    <location>
        <begin position="70"/>
        <end position="89"/>
    </location>
</feature>
<evidence type="ECO:0000256" key="6">
    <source>
        <dbReference type="ARBA" id="ARBA00023136"/>
    </source>
</evidence>
<feature type="chain" id="PRO_5018133888" evidence="8">
    <location>
        <begin position="30"/>
        <end position="251"/>
    </location>
</feature>
<sequence length="251" mass="26658">MTTTSNHVAACVGLTALTVVGTAPSPAFAFAEVRTVTITNVPDIFGEWYLAVVKFAAGTPRPIQTFMEHFTELAIVLLAGLLALVWWHARRKADRTMALTLLGGVGVVVSYALSEWAKTYLEAERPCRTFADVVIIANECPPTGDWSFPSNHSTIAGALAAAILLASWRVGLPAVPIGAAAAFSRVFVGVHYPHDVAAGFLLGAFTVLVLTPSLVRPSTALVGRMRGRPLVGRLLTAGTPHDTTMSPAERR</sequence>
<evidence type="ECO:0000313" key="11">
    <source>
        <dbReference type="Proteomes" id="UP000271683"/>
    </source>
</evidence>
<dbReference type="Pfam" id="PF01569">
    <property type="entry name" value="PAP2"/>
    <property type="match status" value="1"/>
</dbReference>
<keyword evidence="8" id="KW-0732">Signal</keyword>
<evidence type="ECO:0000256" key="4">
    <source>
        <dbReference type="ARBA" id="ARBA00022801"/>
    </source>
</evidence>
<comment type="subcellular location">
    <subcellularLocation>
        <location evidence="1">Cell membrane</location>
        <topology evidence="1">Multi-pass membrane protein</topology>
    </subcellularLocation>
</comment>
<feature type="domain" description="Phosphatidic acid phosphatase type 2/haloperoxidase" evidence="9">
    <location>
        <begin position="97"/>
        <end position="211"/>
    </location>
</feature>
<dbReference type="CDD" id="cd01610">
    <property type="entry name" value="PAP2_like"/>
    <property type="match status" value="1"/>
</dbReference>
<dbReference type="PANTHER" id="PTHR14969:SF62">
    <property type="entry name" value="DECAPRENYLPHOSPHORYL-5-PHOSPHORIBOSE PHOSPHATASE RV3807C-RELATED"/>
    <property type="match status" value="1"/>
</dbReference>
<proteinExistence type="predicted"/>
<evidence type="ECO:0000256" key="8">
    <source>
        <dbReference type="SAM" id="SignalP"/>
    </source>
</evidence>
<dbReference type="AlphaFoldDB" id="A0A3N1GFX8"/>
<dbReference type="PANTHER" id="PTHR14969">
    <property type="entry name" value="SPHINGOSINE-1-PHOSPHATE PHOSPHOHYDROLASE"/>
    <property type="match status" value="1"/>
</dbReference>
<feature type="signal peptide" evidence="8">
    <location>
        <begin position="1"/>
        <end position="29"/>
    </location>
</feature>
<evidence type="ECO:0000256" key="1">
    <source>
        <dbReference type="ARBA" id="ARBA00004651"/>
    </source>
</evidence>
<evidence type="ECO:0000256" key="7">
    <source>
        <dbReference type="SAM" id="Phobius"/>
    </source>
</evidence>